<feature type="domain" description="Cyclic nucleotide-binding" evidence="10">
    <location>
        <begin position="477"/>
        <end position="564"/>
    </location>
</feature>
<accession>A0A177UZR9</accession>
<dbReference type="FunFam" id="3.30.750.24:FF:000012">
    <property type="entry name" value="Sulfate transporter family protein"/>
    <property type="match status" value="1"/>
</dbReference>
<comment type="subcellular location">
    <subcellularLocation>
        <location evidence="1">Vacuole membrane</location>
        <topology evidence="1">Multi-pass membrane protein</topology>
    </subcellularLocation>
</comment>
<keyword evidence="15" id="KW-1185">Reference proteome</keyword>
<dbReference type="PROSITE" id="PS50042">
    <property type="entry name" value="CNMP_BINDING_3"/>
    <property type="match status" value="1"/>
</dbReference>
<dbReference type="CDD" id="cd07042">
    <property type="entry name" value="STAS_SulP_like_sulfate_transporter"/>
    <property type="match status" value="1"/>
</dbReference>
<feature type="region of interest" description="Disordered" evidence="8">
    <location>
        <begin position="343"/>
        <end position="362"/>
    </location>
</feature>
<feature type="compositionally biased region" description="Polar residues" evidence="8">
    <location>
        <begin position="426"/>
        <end position="440"/>
    </location>
</feature>
<gene>
    <name evidence="13" type="ORF">A4X03_0g4565</name>
    <name evidence="12" type="ORF">JKIAZH3_G613</name>
</gene>
<keyword evidence="7 9" id="KW-0472">Membrane</keyword>
<evidence type="ECO:0008006" key="16">
    <source>
        <dbReference type="Google" id="ProtNLM"/>
    </source>
</evidence>
<dbReference type="PANTHER" id="PTHR43310:SF4">
    <property type="entry name" value="AFR304WP"/>
    <property type="match status" value="1"/>
</dbReference>
<sequence length="600" mass="66040">MLPNYLCYVNSVLVYRAGGTNRLTGLMLAAGTLGLLLVGPGVIQYLPVMVVAALIFVLGIDLAKEALWDTIGRVSREEHITIVIIVVVMTYWDFVIGILAGIVFACLFFVLQASRRRNTIRAIFDGSIARSTVRRHITQRRFLEQVGTQTQILKLQGFLFFGTINSVEDLIRRALDIATWQSNPIRFLIVDFDLVSGLDFSAAEAFTRLQRLLEAKDVVLVFCGLQPDSNVGIALRSVDLWADNGVRLEVFANLNEALEWSENEYLRGMYSSGWASARAFGRATAGPGASGIEVPRTNFGASGSDLGPHKPPAGGGAVPGLGLEAAGVDIPDSKTRQPAFVLDSSFENSPRRSHLQQAARTALERAGGDGMMVGALNSVPELEVEDGASSADGDMVIESIERERPGERRTASSGEQLPPNALPQPTDGQQHQSQNQSTAVLQRRRKLLQPVPLLTLTFKPYAQEDVGQEFFANLAPYFTKVLISKGQKLWARGDEPDALYLIEKGILKARYDFPQEDFEINEAMLAGTIAGELSFLSGQVRNTSVHAELDCVLWKLDGAQMDRMQVERPAGDFRTFFRMLLRVTEEEHECLMSYLVTRLS</sequence>
<dbReference type="InterPro" id="IPR011547">
    <property type="entry name" value="SLC26A/SulP_dom"/>
</dbReference>
<feature type="domain" description="STAS" evidence="11">
    <location>
        <begin position="152"/>
        <end position="261"/>
    </location>
</feature>
<dbReference type="SUPFAM" id="SSF51206">
    <property type="entry name" value="cAMP-binding domain-like"/>
    <property type="match status" value="1"/>
</dbReference>
<reference evidence="13" key="1">
    <citation type="submission" date="2016-04" db="EMBL/GenBank/DDBJ databases">
        <authorList>
            <person name="Nguyen H.D."/>
            <person name="Kesanakurti P."/>
            <person name="Cullis J."/>
            <person name="Levesque C.A."/>
            <person name="Hambleton S."/>
        </authorList>
    </citation>
    <scope>NUCLEOTIDE SEQUENCE</scope>
    <source>
        <strain evidence="13">DAOMC 238032</strain>
    </source>
</reference>
<dbReference type="Pfam" id="PF01740">
    <property type="entry name" value="STAS"/>
    <property type="match status" value="1"/>
</dbReference>
<dbReference type="InterPro" id="IPR002645">
    <property type="entry name" value="STAS_dom"/>
</dbReference>
<dbReference type="AlphaFoldDB" id="A0A177UZR9"/>
<reference evidence="12" key="3">
    <citation type="submission" date="2020-10" db="EMBL/GenBank/DDBJ databases">
        <authorList>
            <person name="Sedaghatjoo S."/>
        </authorList>
    </citation>
    <scope>NUCLEOTIDE SEQUENCE</scope>
    <source>
        <strain evidence="12">AZH3</strain>
    </source>
</reference>
<reference evidence="13" key="2">
    <citation type="journal article" date="2019" name="IMA Fungus">
        <title>Genome sequencing and comparison of five Tilletia species to identify candidate genes for the detection of regulated species infecting wheat.</title>
        <authorList>
            <person name="Nguyen H.D.T."/>
            <person name="Sultana T."/>
            <person name="Kesanakurti P."/>
            <person name="Hambleton S."/>
        </authorList>
    </citation>
    <scope>NUCLEOTIDE SEQUENCE</scope>
    <source>
        <strain evidence="13">DAOMC 238032</strain>
    </source>
</reference>
<dbReference type="InterPro" id="IPR000595">
    <property type="entry name" value="cNMP-bd_dom"/>
</dbReference>
<evidence type="ECO:0000256" key="6">
    <source>
        <dbReference type="ARBA" id="ARBA00022989"/>
    </source>
</evidence>
<dbReference type="EMBL" id="LWDD02000632">
    <property type="protein sequence ID" value="KAE8257795.1"/>
    <property type="molecule type" value="Genomic_DNA"/>
</dbReference>
<evidence type="ECO:0000259" key="10">
    <source>
        <dbReference type="PROSITE" id="PS50042"/>
    </source>
</evidence>
<keyword evidence="2" id="KW-0813">Transport</keyword>
<name>A0A177UZR9_9BASI</name>
<feature type="region of interest" description="Disordered" evidence="8">
    <location>
        <begin position="402"/>
        <end position="441"/>
    </location>
</feature>
<evidence type="ECO:0000313" key="12">
    <source>
        <dbReference type="EMBL" id="CAD6940311.1"/>
    </source>
</evidence>
<evidence type="ECO:0000313" key="15">
    <source>
        <dbReference type="Proteomes" id="UP000836402"/>
    </source>
</evidence>
<dbReference type="SUPFAM" id="SSF52091">
    <property type="entry name" value="SpoIIaa-like"/>
    <property type="match status" value="1"/>
</dbReference>
<dbReference type="PROSITE" id="PS50801">
    <property type="entry name" value="STAS"/>
    <property type="match status" value="1"/>
</dbReference>
<dbReference type="Gene3D" id="2.60.120.10">
    <property type="entry name" value="Jelly Rolls"/>
    <property type="match status" value="1"/>
</dbReference>
<evidence type="ECO:0000259" key="11">
    <source>
        <dbReference type="PROSITE" id="PS50801"/>
    </source>
</evidence>
<dbReference type="Pfam" id="PF00916">
    <property type="entry name" value="Sulfate_transp"/>
    <property type="match status" value="1"/>
</dbReference>
<protein>
    <recommendedName>
        <fullName evidence="16">STAS domain-containing protein</fullName>
    </recommendedName>
</protein>
<organism evidence="13 14">
    <name type="scientific">Tilletia caries</name>
    <name type="common">wheat bunt fungus</name>
    <dbReference type="NCBI Taxonomy" id="13290"/>
    <lineage>
        <taxon>Eukaryota</taxon>
        <taxon>Fungi</taxon>
        <taxon>Dikarya</taxon>
        <taxon>Basidiomycota</taxon>
        <taxon>Ustilaginomycotina</taxon>
        <taxon>Exobasidiomycetes</taxon>
        <taxon>Tilletiales</taxon>
        <taxon>Tilletiaceae</taxon>
        <taxon>Tilletia</taxon>
    </lineage>
</organism>
<feature type="transmembrane region" description="Helical" evidence="9">
    <location>
        <begin position="82"/>
        <end position="111"/>
    </location>
</feature>
<dbReference type="Proteomes" id="UP000836402">
    <property type="component" value="Unassembled WGS sequence"/>
</dbReference>
<keyword evidence="3" id="KW-0926">Vacuole</keyword>
<dbReference type="CDD" id="cd00038">
    <property type="entry name" value="CAP_ED"/>
    <property type="match status" value="1"/>
</dbReference>
<proteinExistence type="predicted"/>
<keyword evidence="5" id="KW-0029">Amino-acid transport</keyword>
<dbReference type="InterPro" id="IPR052706">
    <property type="entry name" value="Membrane-Transporter-like"/>
</dbReference>
<dbReference type="GO" id="GO:0000329">
    <property type="term" value="C:fungal-type vacuole membrane"/>
    <property type="evidence" value="ECO:0007669"/>
    <property type="project" value="UniProtKB-ARBA"/>
</dbReference>
<dbReference type="InterPro" id="IPR014710">
    <property type="entry name" value="RmlC-like_jellyroll"/>
</dbReference>
<dbReference type="InterPro" id="IPR036513">
    <property type="entry name" value="STAS_dom_sf"/>
</dbReference>
<evidence type="ECO:0000256" key="9">
    <source>
        <dbReference type="SAM" id="Phobius"/>
    </source>
</evidence>
<evidence type="ECO:0000313" key="13">
    <source>
        <dbReference type="EMBL" id="KAE8257795.1"/>
    </source>
</evidence>
<evidence type="ECO:0000256" key="8">
    <source>
        <dbReference type="SAM" id="MobiDB-lite"/>
    </source>
</evidence>
<evidence type="ECO:0000256" key="3">
    <source>
        <dbReference type="ARBA" id="ARBA00022554"/>
    </source>
</evidence>
<comment type="caution">
    <text evidence="13">The sequence shown here is derived from an EMBL/GenBank/DDBJ whole genome shotgun (WGS) entry which is preliminary data.</text>
</comment>
<dbReference type="InterPro" id="IPR018490">
    <property type="entry name" value="cNMP-bd_dom_sf"/>
</dbReference>
<feature type="region of interest" description="Disordered" evidence="8">
    <location>
        <begin position="291"/>
        <end position="320"/>
    </location>
</feature>
<evidence type="ECO:0000256" key="1">
    <source>
        <dbReference type="ARBA" id="ARBA00004128"/>
    </source>
</evidence>
<evidence type="ECO:0000256" key="7">
    <source>
        <dbReference type="ARBA" id="ARBA00023136"/>
    </source>
</evidence>
<feature type="transmembrane region" description="Helical" evidence="9">
    <location>
        <begin position="45"/>
        <end position="62"/>
    </location>
</feature>
<evidence type="ECO:0000313" key="14">
    <source>
        <dbReference type="Proteomes" id="UP000077671"/>
    </source>
</evidence>
<dbReference type="Gene3D" id="3.30.750.24">
    <property type="entry name" value="STAS domain"/>
    <property type="match status" value="1"/>
</dbReference>
<evidence type="ECO:0000256" key="2">
    <source>
        <dbReference type="ARBA" id="ARBA00022448"/>
    </source>
</evidence>
<dbReference type="GO" id="GO:0034490">
    <property type="term" value="P:basic amino acid transmembrane import into vacuole"/>
    <property type="evidence" value="ECO:0007669"/>
    <property type="project" value="UniProtKB-ARBA"/>
</dbReference>
<dbReference type="EMBL" id="CAJHJG010004346">
    <property type="protein sequence ID" value="CAD6940311.1"/>
    <property type="molecule type" value="Genomic_DNA"/>
</dbReference>
<dbReference type="PANTHER" id="PTHR43310">
    <property type="entry name" value="SULFATE TRANSPORTER YBAR-RELATED"/>
    <property type="match status" value="1"/>
</dbReference>
<keyword evidence="4 9" id="KW-0812">Transmembrane</keyword>
<dbReference type="Pfam" id="PF00027">
    <property type="entry name" value="cNMP_binding"/>
    <property type="match status" value="1"/>
</dbReference>
<evidence type="ECO:0000256" key="4">
    <source>
        <dbReference type="ARBA" id="ARBA00022692"/>
    </source>
</evidence>
<dbReference type="SMART" id="SM00100">
    <property type="entry name" value="cNMP"/>
    <property type="match status" value="1"/>
</dbReference>
<keyword evidence="6 9" id="KW-1133">Transmembrane helix</keyword>
<evidence type="ECO:0000256" key="5">
    <source>
        <dbReference type="ARBA" id="ARBA00022970"/>
    </source>
</evidence>
<dbReference type="Proteomes" id="UP000077671">
    <property type="component" value="Unassembled WGS sequence"/>
</dbReference>